<accession>A0A6A4T9W7</accession>
<dbReference type="Gene3D" id="1.25.40.10">
    <property type="entry name" value="Tetratricopeptide repeat domain"/>
    <property type="match status" value="1"/>
</dbReference>
<dbReference type="Pfam" id="PF13424">
    <property type="entry name" value="TPR_12"/>
    <property type="match status" value="1"/>
</dbReference>
<dbReference type="SUPFAM" id="SSF48452">
    <property type="entry name" value="TPR-like"/>
    <property type="match status" value="1"/>
</dbReference>
<dbReference type="GO" id="GO:0071253">
    <property type="term" value="F:connexin binding"/>
    <property type="evidence" value="ECO:0007669"/>
    <property type="project" value="InterPro"/>
</dbReference>
<keyword evidence="2" id="KW-1133">Transmembrane helix</keyword>
<sequence>MPFDFNETEMDQRHKDQATTSINLNTDKRNRCHISKHFCHVTGTLIVAPSEVYSDIKTVSFSRFDLPTLKKQEYVNTCINLHLDPSTDMEAQRNQARAPWCHTASQYCSIKSSPAEVQLQVTVKSLREALCNAISEMKSLQNENETLIQQVNLLKSEQRHTGSQHKEELKRKDKQIKRGRKKRIVWTKTNWHRLTLLAKAKKKMKTTKGQWRSKFQLLEANLHQEFEKKVNPLERDRQLPMESWIMGEEEWKERERTKEHISLLTDQLQIAELFITEKNYGKALQFIQAEKMFYEVALIELTALHGSTGPQEEATLGSGGWTTPEELSEQASQAQHLERLAQLCIMSKQPHLALEYSGKATKIHQRAFGNDHPITARSLELMATVYAEIGKTEYSDSLGQCVSALSKRLAAAESIRDSTVNCLPQSHREKHSEVRHRKDIHHQQEDTPKAKVTNGKVPTSILKRPSPNYGSDAELNHRRKGERRVRFREPETTVHDIPYCDCLGAYETTPSRPHLALFTCLFLLMSFLGVAMYCTDRRRPQRVCEELEAALAVYLLHMKQLLWGCWIWLTMQ</sequence>
<evidence type="ECO:0000259" key="3">
    <source>
        <dbReference type="Pfam" id="PF22883"/>
    </source>
</evidence>
<feature type="domain" description="Consortin N-terminal" evidence="3">
    <location>
        <begin position="269"/>
        <end position="305"/>
    </location>
</feature>
<dbReference type="AlphaFoldDB" id="A0A6A4T9W7"/>
<keyword evidence="2" id="KW-0812">Transmembrane</keyword>
<dbReference type="GO" id="GO:0005886">
    <property type="term" value="C:plasma membrane"/>
    <property type="evidence" value="ECO:0007669"/>
    <property type="project" value="TreeGrafter"/>
</dbReference>
<dbReference type="GO" id="GO:0030133">
    <property type="term" value="C:transport vesicle"/>
    <property type="evidence" value="ECO:0007669"/>
    <property type="project" value="TreeGrafter"/>
</dbReference>
<dbReference type="InterPro" id="IPR054132">
    <property type="entry name" value="Consortin_N"/>
</dbReference>
<evidence type="ECO:0000313" key="4">
    <source>
        <dbReference type="EMBL" id="KAF0044396.1"/>
    </source>
</evidence>
<protein>
    <recommendedName>
        <fullName evidence="3">Consortin N-terminal domain-containing protein</fullName>
    </recommendedName>
</protein>
<organism evidence="4 5">
    <name type="scientific">Scophthalmus maximus</name>
    <name type="common">Turbot</name>
    <name type="synonym">Psetta maxima</name>
    <dbReference type="NCBI Taxonomy" id="52904"/>
    <lineage>
        <taxon>Eukaryota</taxon>
        <taxon>Metazoa</taxon>
        <taxon>Chordata</taxon>
        <taxon>Craniata</taxon>
        <taxon>Vertebrata</taxon>
        <taxon>Euteleostomi</taxon>
        <taxon>Actinopterygii</taxon>
        <taxon>Neopterygii</taxon>
        <taxon>Teleostei</taxon>
        <taxon>Neoteleostei</taxon>
        <taxon>Acanthomorphata</taxon>
        <taxon>Carangaria</taxon>
        <taxon>Pleuronectiformes</taxon>
        <taxon>Pleuronectoidei</taxon>
        <taxon>Scophthalmidae</taxon>
        <taxon>Scophthalmus</taxon>
    </lineage>
</organism>
<dbReference type="Proteomes" id="UP000438429">
    <property type="component" value="Unassembled WGS sequence"/>
</dbReference>
<dbReference type="PANTHER" id="PTHR28581">
    <property type="entry name" value="CONSORTIN"/>
    <property type="match status" value="1"/>
</dbReference>
<feature type="transmembrane region" description="Helical" evidence="2">
    <location>
        <begin position="515"/>
        <end position="535"/>
    </location>
</feature>
<evidence type="ECO:0000313" key="5">
    <source>
        <dbReference type="Proteomes" id="UP000438429"/>
    </source>
</evidence>
<evidence type="ECO:0000256" key="1">
    <source>
        <dbReference type="SAM" id="MobiDB-lite"/>
    </source>
</evidence>
<keyword evidence="2" id="KW-0472">Membrane</keyword>
<dbReference type="InterPro" id="IPR011990">
    <property type="entry name" value="TPR-like_helical_dom_sf"/>
</dbReference>
<reference evidence="4 5" key="1">
    <citation type="submission" date="2019-06" db="EMBL/GenBank/DDBJ databases">
        <title>Draft genomes of female and male turbot (Scophthalmus maximus).</title>
        <authorList>
            <person name="Xu H."/>
            <person name="Xu X.-W."/>
            <person name="Shao C."/>
            <person name="Chen S."/>
        </authorList>
    </citation>
    <scope>NUCLEOTIDE SEQUENCE [LARGE SCALE GENOMIC DNA]</scope>
    <source>
        <strain evidence="4">Ysfricsl-2016a</strain>
        <tissue evidence="4">Blood</tissue>
    </source>
</reference>
<dbReference type="Pfam" id="PF22883">
    <property type="entry name" value="Consortin_N"/>
    <property type="match status" value="1"/>
</dbReference>
<dbReference type="PANTHER" id="PTHR28581:SF2">
    <property type="entry name" value="NUTRITIONALLY-REGULATED ADIPOSE AND CARDIAC ENRICHED PROTEIN HOMOLOG ISOFORM X1"/>
    <property type="match status" value="1"/>
</dbReference>
<dbReference type="InterPro" id="IPR028114">
    <property type="entry name" value="DUF4658"/>
</dbReference>
<dbReference type="GO" id="GO:0005802">
    <property type="term" value="C:trans-Golgi network"/>
    <property type="evidence" value="ECO:0007669"/>
    <property type="project" value="InterPro"/>
</dbReference>
<name>A0A6A4T9W7_SCOMX</name>
<feature type="region of interest" description="Disordered" evidence="1">
    <location>
        <begin position="1"/>
        <end position="20"/>
    </location>
</feature>
<gene>
    <name evidence="4" type="ORF">F2P81_003554</name>
</gene>
<proteinExistence type="predicted"/>
<dbReference type="InterPro" id="IPR042318">
    <property type="entry name" value="Consortin"/>
</dbReference>
<dbReference type="EMBL" id="VEVO01000003">
    <property type="protein sequence ID" value="KAF0044396.1"/>
    <property type="molecule type" value="Genomic_DNA"/>
</dbReference>
<dbReference type="Pfam" id="PF15555">
    <property type="entry name" value="DUF4658"/>
    <property type="match status" value="1"/>
</dbReference>
<comment type="caution">
    <text evidence="4">The sequence shown here is derived from an EMBL/GenBank/DDBJ whole genome shotgun (WGS) entry which is preliminary data.</text>
</comment>
<evidence type="ECO:0000256" key="2">
    <source>
        <dbReference type="SAM" id="Phobius"/>
    </source>
</evidence>
<feature type="region of interest" description="Disordered" evidence="1">
    <location>
        <begin position="424"/>
        <end position="481"/>
    </location>
</feature>
<dbReference type="GO" id="GO:0042998">
    <property type="term" value="P:positive regulation of Golgi to plasma membrane protein transport"/>
    <property type="evidence" value="ECO:0007669"/>
    <property type="project" value="TreeGrafter"/>
</dbReference>